<dbReference type="Gene3D" id="2.10.110.10">
    <property type="entry name" value="Cysteine Rich Protein"/>
    <property type="match status" value="1"/>
</dbReference>
<keyword evidence="2" id="KW-0677">Repeat</keyword>
<dbReference type="GO" id="GO:0001725">
    <property type="term" value="C:stress fiber"/>
    <property type="evidence" value="ECO:0007669"/>
    <property type="project" value="TreeGrafter"/>
</dbReference>
<dbReference type="PANTHER" id="PTHR24207:SF2">
    <property type="entry name" value="ZYX102 PROTEIN"/>
    <property type="match status" value="1"/>
</dbReference>
<dbReference type="Proteomes" id="UP000230423">
    <property type="component" value="Unassembled WGS sequence"/>
</dbReference>
<dbReference type="AlphaFoldDB" id="A0A2G9T8U0"/>
<dbReference type="SUPFAM" id="SSF57716">
    <property type="entry name" value="Glucocorticoid receptor-like (DNA-binding domain)"/>
    <property type="match status" value="2"/>
</dbReference>
<proteinExistence type="predicted"/>
<evidence type="ECO:0000259" key="6">
    <source>
        <dbReference type="PROSITE" id="PS50023"/>
    </source>
</evidence>
<protein>
    <submittedName>
        <fullName evidence="7">LIM domain protein</fullName>
    </submittedName>
</protein>
<keyword evidence="1 5" id="KW-0479">Metal-binding</keyword>
<dbReference type="GO" id="GO:0005925">
    <property type="term" value="C:focal adhesion"/>
    <property type="evidence" value="ECO:0007669"/>
    <property type="project" value="TreeGrafter"/>
</dbReference>
<dbReference type="InterPro" id="IPR001781">
    <property type="entry name" value="Znf_LIM"/>
</dbReference>
<evidence type="ECO:0000256" key="5">
    <source>
        <dbReference type="PROSITE-ProRule" id="PRU00125"/>
    </source>
</evidence>
<dbReference type="Pfam" id="PF00412">
    <property type="entry name" value="LIM"/>
    <property type="match status" value="1"/>
</dbReference>
<dbReference type="EMBL" id="KZ397595">
    <property type="protein sequence ID" value="PIO54381.1"/>
    <property type="molecule type" value="Genomic_DNA"/>
</dbReference>
<dbReference type="PROSITE" id="PS00478">
    <property type="entry name" value="LIM_DOMAIN_1"/>
    <property type="match status" value="1"/>
</dbReference>
<accession>A0A2G9T8U0</accession>
<dbReference type="SMART" id="SM00132">
    <property type="entry name" value="LIM"/>
    <property type="match status" value="1"/>
</dbReference>
<dbReference type="GO" id="GO:0046872">
    <property type="term" value="F:metal ion binding"/>
    <property type="evidence" value="ECO:0007669"/>
    <property type="project" value="UniProtKB-KW"/>
</dbReference>
<evidence type="ECO:0000313" key="7">
    <source>
        <dbReference type="EMBL" id="PIO54381.1"/>
    </source>
</evidence>
<evidence type="ECO:0000256" key="2">
    <source>
        <dbReference type="ARBA" id="ARBA00022737"/>
    </source>
</evidence>
<feature type="domain" description="LIM zinc-binding" evidence="6">
    <location>
        <begin position="42"/>
        <end position="98"/>
    </location>
</feature>
<evidence type="ECO:0000256" key="1">
    <source>
        <dbReference type="ARBA" id="ARBA00022723"/>
    </source>
</evidence>
<dbReference type="PROSITE" id="PS50023">
    <property type="entry name" value="LIM_DOMAIN_2"/>
    <property type="match status" value="1"/>
</dbReference>
<dbReference type="PANTHER" id="PTHR24207">
    <property type="entry name" value="ZYX102 PROTEIN"/>
    <property type="match status" value="1"/>
</dbReference>
<evidence type="ECO:0000256" key="3">
    <source>
        <dbReference type="ARBA" id="ARBA00022833"/>
    </source>
</evidence>
<keyword evidence="8" id="KW-1185">Reference proteome</keyword>
<keyword evidence="3 5" id="KW-0862">Zinc</keyword>
<sequence>MMTKRGATTKKPVQFTIGNEEASIGELTSGSDQNLSLQKTLENCHKCHQKITDRLLRAKGGVWHVNCFVCESCKRSLDGVPFTSDPENNVYCVSCYQE</sequence>
<keyword evidence="4 5" id="KW-0440">LIM domain</keyword>
<gene>
    <name evidence="7" type="ORF">TELCIR_24257</name>
</gene>
<evidence type="ECO:0000256" key="4">
    <source>
        <dbReference type="ARBA" id="ARBA00023038"/>
    </source>
</evidence>
<dbReference type="OrthoDB" id="25414at2759"/>
<organism evidence="7 8">
    <name type="scientific">Teladorsagia circumcincta</name>
    <name type="common">Brown stomach worm</name>
    <name type="synonym">Ostertagia circumcincta</name>
    <dbReference type="NCBI Taxonomy" id="45464"/>
    <lineage>
        <taxon>Eukaryota</taxon>
        <taxon>Metazoa</taxon>
        <taxon>Ecdysozoa</taxon>
        <taxon>Nematoda</taxon>
        <taxon>Chromadorea</taxon>
        <taxon>Rhabditida</taxon>
        <taxon>Rhabditina</taxon>
        <taxon>Rhabditomorpha</taxon>
        <taxon>Strongyloidea</taxon>
        <taxon>Trichostrongylidae</taxon>
        <taxon>Teladorsagia</taxon>
    </lineage>
</organism>
<name>A0A2G9T8U0_TELCI</name>
<reference evidence="7 8" key="1">
    <citation type="submission" date="2015-09" db="EMBL/GenBank/DDBJ databases">
        <title>Draft genome of the parasitic nematode Teladorsagia circumcincta isolate WARC Sus (inbred).</title>
        <authorList>
            <person name="Mitreva M."/>
        </authorList>
    </citation>
    <scope>NUCLEOTIDE SEQUENCE [LARGE SCALE GENOMIC DNA]</scope>
    <source>
        <strain evidence="7 8">S</strain>
    </source>
</reference>
<evidence type="ECO:0000313" key="8">
    <source>
        <dbReference type="Proteomes" id="UP000230423"/>
    </source>
</evidence>
<dbReference type="GO" id="GO:0098609">
    <property type="term" value="P:cell-cell adhesion"/>
    <property type="evidence" value="ECO:0007669"/>
    <property type="project" value="TreeGrafter"/>
</dbReference>